<dbReference type="EMBL" id="CP032869">
    <property type="protein sequence ID" value="AYL98986.1"/>
    <property type="molecule type" value="Genomic_DNA"/>
</dbReference>
<name>A0A494VTT0_9SPHI</name>
<proteinExistence type="predicted"/>
<dbReference type="SUPFAM" id="SSF47240">
    <property type="entry name" value="Ferritin-like"/>
    <property type="match status" value="1"/>
</dbReference>
<organism evidence="2 3">
    <name type="scientific">Mucilaginibacter celer</name>
    <dbReference type="NCBI Taxonomy" id="2305508"/>
    <lineage>
        <taxon>Bacteria</taxon>
        <taxon>Pseudomonadati</taxon>
        <taxon>Bacteroidota</taxon>
        <taxon>Sphingobacteriia</taxon>
        <taxon>Sphingobacteriales</taxon>
        <taxon>Sphingobacteriaceae</taxon>
        <taxon>Mucilaginibacter</taxon>
    </lineage>
</organism>
<dbReference type="InterPro" id="IPR009078">
    <property type="entry name" value="Ferritin-like_SF"/>
</dbReference>
<dbReference type="InterPro" id="IPR012347">
    <property type="entry name" value="Ferritin-like"/>
</dbReference>
<evidence type="ECO:0000313" key="3">
    <source>
        <dbReference type="Proteomes" id="UP000270046"/>
    </source>
</evidence>
<reference evidence="2 3" key="1">
    <citation type="submission" date="2018-10" db="EMBL/GenBank/DDBJ databases">
        <title>Genome sequencing of Mucilaginibacter sp. HYN0043.</title>
        <authorList>
            <person name="Kim M."/>
            <person name="Yi H."/>
        </authorList>
    </citation>
    <scope>NUCLEOTIDE SEQUENCE [LARGE SCALE GENOMIC DNA]</scope>
    <source>
        <strain evidence="2 3">HYN0043</strain>
    </source>
</reference>
<dbReference type="Proteomes" id="UP000270046">
    <property type="component" value="Chromosome"/>
</dbReference>
<dbReference type="RefSeq" id="WP_119407236.1">
    <property type="nucleotide sequence ID" value="NZ_CP032869.1"/>
</dbReference>
<dbReference type="Gene3D" id="1.20.1260.10">
    <property type="match status" value="1"/>
</dbReference>
<keyword evidence="1" id="KW-0175">Coiled coil</keyword>
<gene>
    <name evidence="2" type="ORF">HYN43_028590</name>
</gene>
<feature type="coiled-coil region" evidence="1">
    <location>
        <begin position="49"/>
        <end position="83"/>
    </location>
</feature>
<dbReference type="InterPro" id="IPR010287">
    <property type="entry name" value="DUF892_YciF-like"/>
</dbReference>
<dbReference type="Pfam" id="PF05974">
    <property type="entry name" value="DUF892"/>
    <property type="match status" value="1"/>
</dbReference>
<dbReference type="AlphaFoldDB" id="A0A494VTT0"/>
<sequence>MKKKIPGTVHPHPTQWAPDKLTIFFTEHLNRIYCTRAHLAERMLEVVDNDNFKDLQQAIKDTINETEEQIARMDGVYALLEKRYSFENCTSVVAMLEDDFTAIQQQSNDEQLRDMSIILYLQDIEQIEKNSIQLLQLVANSHHQIGTFLHEHLNRIFNKRTLYNFIRAKYI</sequence>
<accession>A0A494VTT0</accession>
<evidence type="ECO:0000256" key="1">
    <source>
        <dbReference type="SAM" id="Coils"/>
    </source>
</evidence>
<protein>
    <submittedName>
        <fullName evidence="2">DUF892 family protein</fullName>
    </submittedName>
</protein>
<evidence type="ECO:0000313" key="2">
    <source>
        <dbReference type="EMBL" id="AYL98986.1"/>
    </source>
</evidence>
<dbReference type="OrthoDB" id="793330at2"/>
<keyword evidence="3" id="KW-1185">Reference proteome</keyword>
<dbReference type="KEGG" id="muh:HYN43_028590"/>